<evidence type="ECO:0000259" key="10">
    <source>
        <dbReference type="PROSITE" id="PS50262"/>
    </source>
</evidence>
<evidence type="ECO:0000313" key="11">
    <source>
        <dbReference type="EMBL" id="RWS30848.1"/>
    </source>
</evidence>
<evidence type="ECO:0000256" key="1">
    <source>
        <dbReference type="ARBA" id="ARBA00004141"/>
    </source>
</evidence>
<keyword evidence="5" id="KW-0297">G-protein coupled receptor</keyword>
<dbReference type="PROSITE" id="PS50262">
    <property type="entry name" value="G_PROTEIN_RECEP_F1_2"/>
    <property type="match status" value="1"/>
</dbReference>
<feature type="transmembrane region" description="Helical" evidence="9">
    <location>
        <begin position="131"/>
        <end position="154"/>
    </location>
</feature>
<evidence type="ECO:0000256" key="5">
    <source>
        <dbReference type="ARBA" id="ARBA00023040"/>
    </source>
</evidence>
<keyword evidence="8" id="KW-0807">Transducer</keyword>
<dbReference type="Pfam" id="PF00001">
    <property type="entry name" value="7tm_1"/>
    <property type="match status" value="1"/>
</dbReference>
<reference evidence="11 12" key="1">
    <citation type="journal article" date="2018" name="Gigascience">
        <title>Genomes of trombidid mites reveal novel predicted allergens and laterally-transferred genes associated with secondary metabolism.</title>
        <authorList>
            <person name="Dong X."/>
            <person name="Chaisiri K."/>
            <person name="Xia D."/>
            <person name="Armstrong S.D."/>
            <person name="Fang Y."/>
            <person name="Donnelly M.J."/>
            <person name="Kadowaki T."/>
            <person name="McGarry J.W."/>
            <person name="Darby A.C."/>
            <person name="Makepeace B.L."/>
        </authorList>
    </citation>
    <scope>NUCLEOTIDE SEQUENCE [LARGE SCALE GENOMIC DNA]</scope>
    <source>
        <strain evidence="11">UoL-UT</strain>
    </source>
</reference>
<keyword evidence="6 9" id="KW-0472">Membrane</keyword>
<keyword evidence="4 9" id="KW-1133">Transmembrane helix</keyword>
<evidence type="ECO:0000256" key="9">
    <source>
        <dbReference type="SAM" id="Phobius"/>
    </source>
</evidence>
<keyword evidence="12" id="KW-1185">Reference proteome</keyword>
<dbReference type="PANTHER" id="PTHR45695">
    <property type="entry name" value="LEUCOKININ RECEPTOR-RELATED"/>
    <property type="match status" value="1"/>
</dbReference>
<evidence type="ECO:0000256" key="3">
    <source>
        <dbReference type="ARBA" id="ARBA00022692"/>
    </source>
</evidence>
<dbReference type="Proteomes" id="UP000288716">
    <property type="component" value="Unassembled WGS sequence"/>
</dbReference>
<dbReference type="GO" id="GO:0004930">
    <property type="term" value="F:G protein-coupled receptor activity"/>
    <property type="evidence" value="ECO:0007669"/>
    <property type="project" value="UniProtKB-KW"/>
</dbReference>
<dbReference type="AlphaFoldDB" id="A0A443STI6"/>
<comment type="similarity">
    <text evidence="2">Belongs to the G-protein coupled receptor 1 family.</text>
</comment>
<feature type="transmembrane region" description="Helical" evidence="9">
    <location>
        <begin position="96"/>
        <end position="119"/>
    </location>
</feature>
<dbReference type="SUPFAM" id="SSF81321">
    <property type="entry name" value="Family A G protein-coupled receptor-like"/>
    <property type="match status" value="1"/>
</dbReference>
<dbReference type="Gene3D" id="1.20.1070.10">
    <property type="entry name" value="Rhodopsin 7-helix transmembrane proteins"/>
    <property type="match status" value="1"/>
</dbReference>
<name>A0A443STI6_9ACAR</name>
<keyword evidence="7 11" id="KW-0675">Receptor</keyword>
<comment type="subcellular location">
    <subcellularLocation>
        <location evidence="1">Membrane</location>
        <topology evidence="1">Multi-pass membrane protein</topology>
    </subcellularLocation>
</comment>
<dbReference type="VEuPathDB" id="VectorBase:LDEU001192"/>
<feature type="domain" description="G-protein coupled receptors family 1 profile" evidence="10">
    <location>
        <begin position="1"/>
        <end position="151"/>
    </location>
</feature>
<comment type="caution">
    <text evidence="11">The sequence shown here is derived from an EMBL/GenBank/DDBJ whole genome shotgun (WGS) entry which is preliminary data.</text>
</comment>
<evidence type="ECO:0000256" key="8">
    <source>
        <dbReference type="ARBA" id="ARBA00023224"/>
    </source>
</evidence>
<accession>A0A443STI6</accession>
<protein>
    <submittedName>
        <fullName evidence="11">Substance-K receptor-like protein</fullName>
    </submittedName>
</protein>
<feature type="transmembrane region" description="Helical" evidence="9">
    <location>
        <begin position="42"/>
        <end position="68"/>
    </location>
</feature>
<evidence type="ECO:0000256" key="4">
    <source>
        <dbReference type="ARBA" id="ARBA00022989"/>
    </source>
</evidence>
<dbReference type="GO" id="GO:0005886">
    <property type="term" value="C:plasma membrane"/>
    <property type="evidence" value="ECO:0007669"/>
    <property type="project" value="TreeGrafter"/>
</dbReference>
<dbReference type="InterPro" id="IPR017452">
    <property type="entry name" value="GPCR_Rhodpsn_7TM"/>
</dbReference>
<dbReference type="STRING" id="299467.A0A443STI6"/>
<organism evidence="11 12">
    <name type="scientific">Leptotrombidium deliense</name>
    <dbReference type="NCBI Taxonomy" id="299467"/>
    <lineage>
        <taxon>Eukaryota</taxon>
        <taxon>Metazoa</taxon>
        <taxon>Ecdysozoa</taxon>
        <taxon>Arthropoda</taxon>
        <taxon>Chelicerata</taxon>
        <taxon>Arachnida</taxon>
        <taxon>Acari</taxon>
        <taxon>Acariformes</taxon>
        <taxon>Trombidiformes</taxon>
        <taxon>Prostigmata</taxon>
        <taxon>Anystina</taxon>
        <taxon>Parasitengona</taxon>
        <taxon>Trombiculoidea</taxon>
        <taxon>Trombiculidae</taxon>
        <taxon>Leptotrombidium</taxon>
    </lineage>
</organism>
<evidence type="ECO:0000313" key="12">
    <source>
        <dbReference type="Proteomes" id="UP000288716"/>
    </source>
</evidence>
<dbReference type="PANTHER" id="PTHR45695:SF15">
    <property type="entry name" value="OPSIN RH2"/>
    <property type="match status" value="1"/>
</dbReference>
<dbReference type="EMBL" id="NCKV01000353">
    <property type="protein sequence ID" value="RWS30848.1"/>
    <property type="molecule type" value="Genomic_DNA"/>
</dbReference>
<gene>
    <name evidence="11" type="ORF">B4U80_08755</name>
</gene>
<evidence type="ECO:0000256" key="2">
    <source>
        <dbReference type="ARBA" id="ARBA00010663"/>
    </source>
</evidence>
<keyword evidence="3 9" id="KW-0812">Transmembrane</keyword>
<sequence length="229" mass="27034">MATVWITSLLISVPLLVRKHLKTREWCDFVEIWCAEDVMLRSYWLALISLLVYVPVLVMITVYAVILFKMKTYEERLGKETSAAILDHRRKIIRMLFFYLINAAVCWLPLQIIVFYRFLYRLERIPKWMSAGFFVGHLFVTANSAINPIIYGFANKSFRTYIFKIHPKLFRILGQRPAPSMNRVTPINRTPLCALYIHRSHLNEQRRKSKQLNSISLQLARRRSLQPDS</sequence>
<dbReference type="OrthoDB" id="9946013at2759"/>
<dbReference type="InterPro" id="IPR000276">
    <property type="entry name" value="GPCR_Rhodpsn"/>
</dbReference>
<proteinExistence type="inferred from homology"/>
<evidence type="ECO:0000256" key="6">
    <source>
        <dbReference type="ARBA" id="ARBA00023136"/>
    </source>
</evidence>
<evidence type="ECO:0000256" key="7">
    <source>
        <dbReference type="ARBA" id="ARBA00023170"/>
    </source>
</evidence>
<dbReference type="PRINTS" id="PR00237">
    <property type="entry name" value="GPCRRHODOPSN"/>
</dbReference>